<evidence type="ECO:0000256" key="1">
    <source>
        <dbReference type="SAM" id="MobiDB-lite"/>
    </source>
</evidence>
<sequence>MAFDPKSIFISYAWGGLSEEVANELDQLITEKGLPLVRDKRNLGFKGLIKDFMRKIGTGNSVLLVISDKYLKSPNCMFELLEVQKKGNIHSRVFPIVLGDANIYKPIGIISYLRYWEDQIDELNKALKDLDSFADTQGIRDDIDLYTDIRGAIAQLANIFRDMNTLSLEEMKAKNYSPLLDQLLDRTEDNQTPSPTPSPKTNKYGKVLYHIPDMMQIEAWTRCIVRLAWDEILLKEGLNLPKDSEVIEEIRLGKVMQVNLEEGKGDGNFEIDPLSSTEQFIFEDDYTEWLFDVRAKKEGTFTLVLRVTLLQIIEGFGERKKDIVLERNVKTEAFVPESLPNFEVAQSSLAKGDEKGKIYPTLSDEMDVNEVQKVESLAPNPRKRSPAPPPMPAPSAEPIEREATSPGNTSDPKPKSVLRKLMPYAASIAFVIIAGIFILPNFNNQSSPVSSGDMVSEKPSEMIPPPVIEAPNLPITIENENVLISIKPIGNNSAGQGSFKAKVFLVNPASLDSLYSDSTIVDFIPISDTVRYLKGNTKIYSAAEIKDSIKTKRKPAAAFQAPAQVVIDNN</sequence>
<dbReference type="Proteomes" id="UP000003919">
    <property type="component" value="Unassembled WGS sequence"/>
</dbReference>
<dbReference type="eggNOG" id="COG1262">
    <property type="taxonomic scope" value="Bacteria"/>
</dbReference>
<dbReference type="HOGENOM" id="CLU_477895_0_0_10"/>
<feature type="domain" description="TIR" evidence="2">
    <location>
        <begin position="4"/>
        <end position="134"/>
    </location>
</feature>
<proteinExistence type="predicted"/>
<evidence type="ECO:0000259" key="2">
    <source>
        <dbReference type="PROSITE" id="PS50104"/>
    </source>
</evidence>
<dbReference type="Pfam" id="PF13676">
    <property type="entry name" value="TIR_2"/>
    <property type="match status" value="1"/>
</dbReference>
<comment type="caution">
    <text evidence="3">The sequence shown here is derived from an EMBL/GenBank/DDBJ whole genome shotgun (WGS) entry which is preliminary data.</text>
</comment>
<dbReference type="OrthoDB" id="2067003at2"/>
<dbReference type="AlphaFoldDB" id="A3I2H7"/>
<dbReference type="EMBL" id="AAXU02000001">
    <property type="protein sequence ID" value="EAZ79281.1"/>
    <property type="molecule type" value="Genomic_DNA"/>
</dbReference>
<feature type="region of interest" description="Disordered" evidence="1">
    <location>
        <begin position="377"/>
        <end position="415"/>
    </location>
</feature>
<accession>A3I2H7</accession>
<dbReference type="eggNOG" id="COG1611">
    <property type="taxonomic scope" value="Bacteria"/>
</dbReference>
<gene>
    <name evidence="3" type="ORF">ALPR1_16573</name>
</gene>
<dbReference type="Gene3D" id="3.40.50.10140">
    <property type="entry name" value="Toll/interleukin-1 receptor homology (TIR) domain"/>
    <property type="match status" value="1"/>
</dbReference>
<dbReference type="GO" id="GO:0007165">
    <property type="term" value="P:signal transduction"/>
    <property type="evidence" value="ECO:0007669"/>
    <property type="project" value="InterPro"/>
</dbReference>
<evidence type="ECO:0000313" key="4">
    <source>
        <dbReference type="Proteomes" id="UP000003919"/>
    </source>
</evidence>
<dbReference type="RefSeq" id="WP_008202175.1">
    <property type="nucleotide sequence ID" value="NZ_CM001023.1"/>
</dbReference>
<dbReference type="STRING" id="388413.ALPR1_16573"/>
<dbReference type="SUPFAM" id="SSF52200">
    <property type="entry name" value="Toll/Interleukin receptor TIR domain"/>
    <property type="match status" value="1"/>
</dbReference>
<reference evidence="3 4" key="1">
    <citation type="journal article" date="2011" name="J. Bacteriol.">
        <title>Complete genome sequence of Algoriphagus sp. PR1, bacterial prey of a colony-forming choanoflagellate.</title>
        <authorList>
            <person name="Alegado R.A."/>
            <person name="Ferriera S."/>
            <person name="Nusbaum C."/>
            <person name="Young S.K."/>
            <person name="Zeng Q."/>
            <person name="Imamovic A."/>
            <person name="Fairclough S.R."/>
            <person name="King N."/>
        </authorList>
    </citation>
    <scope>NUCLEOTIDE SEQUENCE [LARGE SCALE GENOMIC DNA]</scope>
    <source>
        <strain evidence="3 4">PR1</strain>
    </source>
</reference>
<dbReference type="PROSITE" id="PS50104">
    <property type="entry name" value="TIR"/>
    <property type="match status" value="1"/>
</dbReference>
<feature type="compositionally biased region" description="Pro residues" evidence="1">
    <location>
        <begin position="386"/>
        <end position="395"/>
    </location>
</feature>
<keyword evidence="4" id="KW-1185">Reference proteome</keyword>
<dbReference type="InterPro" id="IPR000157">
    <property type="entry name" value="TIR_dom"/>
</dbReference>
<protein>
    <recommendedName>
        <fullName evidence="2">TIR domain-containing protein</fullName>
    </recommendedName>
</protein>
<evidence type="ECO:0000313" key="3">
    <source>
        <dbReference type="EMBL" id="EAZ79281.1"/>
    </source>
</evidence>
<dbReference type="InterPro" id="IPR035897">
    <property type="entry name" value="Toll_tir_struct_dom_sf"/>
</dbReference>
<name>A3I2H7_9BACT</name>
<organism evidence="3 4">
    <name type="scientific">Algoriphagus machipongonensis</name>
    <dbReference type="NCBI Taxonomy" id="388413"/>
    <lineage>
        <taxon>Bacteria</taxon>
        <taxon>Pseudomonadati</taxon>
        <taxon>Bacteroidota</taxon>
        <taxon>Cytophagia</taxon>
        <taxon>Cytophagales</taxon>
        <taxon>Cyclobacteriaceae</taxon>
        <taxon>Algoriphagus</taxon>
    </lineage>
</organism>